<reference evidence="1" key="1">
    <citation type="submission" date="2022-08" db="EMBL/GenBank/DDBJ databases">
        <authorList>
            <person name="Deng Y."/>
            <person name="Han X.-F."/>
            <person name="Zhang Y.-Q."/>
        </authorList>
    </citation>
    <scope>NUCLEOTIDE SEQUENCE</scope>
    <source>
        <strain evidence="1">CPCC 203407</strain>
    </source>
</reference>
<name>A0AA42BUV0_9MICO</name>
<proteinExistence type="predicted"/>
<dbReference type="AlphaFoldDB" id="A0AA42BUV0"/>
<accession>A0AA42BUV0</accession>
<dbReference type="Proteomes" id="UP001165587">
    <property type="component" value="Unassembled WGS sequence"/>
</dbReference>
<dbReference type="EMBL" id="JANLCK010000017">
    <property type="protein sequence ID" value="MCS5727940.1"/>
    <property type="molecule type" value="Genomic_DNA"/>
</dbReference>
<evidence type="ECO:0000313" key="1">
    <source>
        <dbReference type="EMBL" id="MCS5727940.1"/>
    </source>
</evidence>
<gene>
    <name evidence="1" type="ORF">N1028_18740</name>
</gene>
<sequence length="381" mass="41479">MSYDLRVFGSAIDVATLRAAIAVSGLEVESDGSEVLIVVRGARRRYSFSVGAPVLVEPEDVPAEVVAAVLGPTHLVEIGVEGSEESEIPHAVRAARRVAAAMGGAVLDPQTDEVFRRGRTRSSERVERGLVSIVDVTWYVRSQDDDPSRAAAAFVDAAERHLPEALPRRYGSYEPLQQRWADGGKDAFVSFVGAETTAVSTGGTGLVQSGTIGRARSRDPHVHSHGLTVLAEPLGDERWSRALEAMFLDFAQAVEAIYATAEVERGVEWSGRALWFGAEAEHSVYLAYKGRWHGLTPHPVWLSWFGREYAPLVRDHLPADTTVECDGGLLHKRSETPKDRDALDPAWLPPEYLAVPPEPGRWALMSTIPAAYLPATLRDAT</sequence>
<dbReference type="RefSeq" id="WP_259531041.1">
    <property type="nucleotide sequence ID" value="NZ_JANLCK010000017.1"/>
</dbReference>
<keyword evidence="2" id="KW-1185">Reference proteome</keyword>
<evidence type="ECO:0000313" key="2">
    <source>
        <dbReference type="Proteomes" id="UP001165587"/>
    </source>
</evidence>
<comment type="caution">
    <text evidence="1">The sequence shown here is derived from an EMBL/GenBank/DDBJ whole genome shotgun (WGS) entry which is preliminary data.</text>
</comment>
<protein>
    <submittedName>
        <fullName evidence="1">Uncharacterized protein</fullName>
    </submittedName>
</protein>
<organism evidence="1 2">
    <name type="scientific">Herbiconiux oxytropis</name>
    <dbReference type="NCBI Taxonomy" id="2970915"/>
    <lineage>
        <taxon>Bacteria</taxon>
        <taxon>Bacillati</taxon>
        <taxon>Actinomycetota</taxon>
        <taxon>Actinomycetes</taxon>
        <taxon>Micrococcales</taxon>
        <taxon>Microbacteriaceae</taxon>
        <taxon>Herbiconiux</taxon>
    </lineage>
</organism>